<reference evidence="10 11" key="1">
    <citation type="submission" date="2008-05" db="EMBL/GenBank/DDBJ databases">
        <title>Complete sequence of chromosome of Geobacter lovleyi SZ.</title>
        <authorList>
            <consortium name="US DOE Joint Genome Institute"/>
            <person name="Lucas S."/>
            <person name="Copeland A."/>
            <person name="Lapidus A."/>
            <person name="Glavina del Rio T."/>
            <person name="Dalin E."/>
            <person name="Tice H."/>
            <person name="Bruce D."/>
            <person name="Goodwin L."/>
            <person name="Pitluck S."/>
            <person name="Chertkov O."/>
            <person name="Meincke L."/>
            <person name="Brettin T."/>
            <person name="Detter J.C."/>
            <person name="Han C."/>
            <person name="Tapia R."/>
            <person name="Kuske C.R."/>
            <person name="Schmutz J."/>
            <person name="Larimer F."/>
            <person name="Land M."/>
            <person name="Hauser L."/>
            <person name="Kyrpides N."/>
            <person name="Mikhailova N."/>
            <person name="Sung Y."/>
            <person name="Fletcher K.E."/>
            <person name="Ritalahti K.M."/>
            <person name="Loeffler F.E."/>
            <person name="Richardson P."/>
        </authorList>
    </citation>
    <scope>NUCLEOTIDE SEQUENCE [LARGE SCALE GENOMIC DNA]</scope>
    <source>
        <strain evidence="11">ATCC BAA-1151 / DSM 17278 / SZ</strain>
    </source>
</reference>
<evidence type="ECO:0000256" key="3">
    <source>
        <dbReference type="ARBA" id="ARBA00022553"/>
    </source>
</evidence>
<dbReference type="Proteomes" id="UP000002420">
    <property type="component" value="Chromosome"/>
</dbReference>
<evidence type="ECO:0000256" key="5">
    <source>
        <dbReference type="ARBA" id="ARBA00022777"/>
    </source>
</evidence>
<dbReference type="PROSITE" id="PS50109">
    <property type="entry name" value="HIS_KIN"/>
    <property type="match status" value="1"/>
</dbReference>
<keyword evidence="7" id="KW-0472">Membrane</keyword>
<name>B3EA45_TRIL1</name>
<dbReference type="InterPro" id="IPR003594">
    <property type="entry name" value="HATPase_dom"/>
</dbReference>
<accession>B3EA45</accession>
<feature type="coiled-coil region" evidence="6">
    <location>
        <begin position="255"/>
        <end position="282"/>
    </location>
</feature>
<dbReference type="HOGENOM" id="CLU_000445_114_64_7"/>
<dbReference type="NCBIfam" id="TIGR00229">
    <property type="entry name" value="sensory_box"/>
    <property type="match status" value="1"/>
</dbReference>
<dbReference type="EMBL" id="CP001089">
    <property type="protein sequence ID" value="ACD93873.1"/>
    <property type="molecule type" value="Genomic_DNA"/>
</dbReference>
<dbReference type="InterPro" id="IPR052162">
    <property type="entry name" value="Sensor_kinase/Photoreceptor"/>
</dbReference>
<gene>
    <name evidence="10" type="ordered locus">Glov_0136</name>
</gene>
<dbReference type="Pfam" id="PF08447">
    <property type="entry name" value="PAS_3"/>
    <property type="match status" value="1"/>
</dbReference>
<evidence type="ECO:0000256" key="4">
    <source>
        <dbReference type="ARBA" id="ARBA00022679"/>
    </source>
</evidence>
<comment type="catalytic activity">
    <reaction evidence="1">
        <text>ATP + protein L-histidine = ADP + protein N-phospho-L-histidine.</text>
        <dbReference type="EC" id="2.7.13.3"/>
    </reaction>
</comment>
<dbReference type="SMART" id="SM00387">
    <property type="entry name" value="HATPase_c"/>
    <property type="match status" value="1"/>
</dbReference>
<keyword evidence="11" id="KW-1185">Reference proteome</keyword>
<dbReference type="Pfam" id="PF00512">
    <property type="entry name" value="HisKA"/>
    <property type="match status" value="1"/>
</dbReference>
<proteinExistence type="predicted"/>
<dbReference type="SMART" id="SM00388">
    <property type="entry name" value="HisKA"/>
    <property type="match status" value="1"/>
</dbReference>
<evidence type="ECO:0000313" key="11">
    <source>
        <dbReference type="Proteomes" id="UP000002420"/>
    </source>
</evidence>
<dbReference type="InterPro" id="IPR003661">
    <property type="entry name" value="HisK_dim/P_dom"/>
</dbReference>
<dbReference type="RefSeq" id="WP_012468232.1">
    <property type="nucleotide sequence ID" value="NC_010814.1"/>
</dbReference>
<dbReference type="Gene3D" id="2.10.70.100">
    <property type="match status" value="1"/>
</dbReference>
<protein>
    <recommendedName>
        <fullName evidence="2">histidine kinase</fullName>
        <ecNumber evidence="2">2.7.13.3</ecNumber>
    </recommendedName>
</protein>
<dbReference type="Pfam" id="PF17159">
    <property type="entry name" value="MASE3"/>
    <property type="match status" value="1"/>
</dbReference>
<dbReference type="Pfam" id="PF02518">
    <property type="entry name" value="HATPase_c"/>
    <property type="match status" value="1"/>
</dbReference>
<keyword evidence="4" id="KW-0808">Transferase</keyword>
<dbReference type="InterPro" id="IPR005467">
    <property type="entry name" value="His_kinase_dom"/>
</dbReference>
<feature type="domain" description="PAC" evidence="9">
    <location>
        <begin position="347"/>
        <end position="400"/>
    </location>
</feature>
<dbReference type="GO" id="GO:0000155">
    <property type="term" value="F:phosphorelay sensor kinase activity"/>
    <property type="evidence" value="ECO:0007669"/>
    <property type="project" value="InterPro"/>
</dbReference>
<dbReference type="Gene3D" id="1.10.287.130">
    <property type="match status" value="1"/>
</dbReference>
<dbReference type="InterPro" id="IPR033425">
    <property type="entry name" value="MASE3"/>
</dbReference>
<feature type="transmembrane region" description="Helical" evidence="7">
    <location>
        <begin position="36"/>
        <end position="55"/>
    </location>
</feature>
<evidence type="ECO:0000256" key="2">
    <source>
        <dbReference type="ARBA" id="ARBA00012438"/>
    </source>
</evidence>
<feature type="transmembrane region" description="Helical" evidence="7">
    <location>
        <begin position="67"/>
        <end position="87"/>
    </location>
</feature>
<feature type="transmembrane region" description="Helical" evidence="7">
    <location>
        <begin position="107"/>
        <end position="126"/>
    </location>
</feature>
<evidence type="ECO:0000256" key="6">
    <source>
        <dbReference type="SAM" id="Coils"/>
    </source>
</evidence>
<dbReference type="InterPro" id="IPR013655">
    <property type="entry name" value="PAS_fold_3"/>
</dbReference>
<evidence type="ECO:0000256" key="1">
    <source>
        <dbReference type="ARBA" id="ARBA00000085"/>
    </source>
</evidence>
<dbReference type="SUPFAM" id="SSF55874">
    <property type="entry name" value="ATPase domain of HSP90 chaperone/DNA topoisomerase II/histidine kinase"/>
    <property type="match status" value="1"/>
</dbReference>
<dbReference type="InterPro" id="IPR036890">
    <property type="entry name" value="HATPase_C_sf"/>
</dbReference>
<keyword evidence="7" id="KW-1133">Transmembrane helix</keyword>
<sequence>MYDTAGSTSRSLLLKGALFSIFTVLLYLIAQRDYLVFHSFAELFSIVIACGIFMLAWNSRAFYDNNYLLFIGITYLFVAFFDTLHTLAYRGTGIFTSFDHNNLAPQLWLVARYLESIALLTAPLFFRRRLQITGVFLLAGAVSVLALWSIFWARNFPDCFISGLGLTPFKCTSEYLIVLILAAALALLYREKAHFEPNVLRLLTLSISCTIITELFFTIYTDLYGVFNFVGHIFKILSFGFMYKAIIETALRQPYSLLFRELKQSEETLRQKEESLLLAQRLAHMGSWEWNLHDNSMWWSDEMYALFDYDKQQTTACLERIFERVHPDDMPAVQQATAAYLQEKQPLKFSHRIIQRDGSVHHLQVEFNRPRRDQRGTALLAVGIVHDITDQVQAAKMREDIELITHHDLKTPLNPVIGIPEILLMDANLTPEQTELIQMIKTCGYRILNIIDSSLSLYKMEQGTYTLTTTSCNLLQLIHEIARGSEQQLTRKQLKLTCLIKGAPAGPDDLFMVPCEELLCYTMLSNLISNAVEASPPGADITVSCEQDALWSSITIHNQGAVPVEIRASFFDRYVTHGKQKGTGLGTYSALLAARTHHGDISMTTSEEGGTFSLRCACRTTLKQHSPPRSIPCNPVTRISSLSVPVRPDWEPPFSSPARHPVFRS</sequence>
<dbReference type="InterPro" id="IPR036097">
    <property type="entry name" value="HisK_dim/P_sf"/>
</dbReference>
<dbReference type="SUPFAM" id="SSF55785">
    <property type="entry name" value="PYP-like sensor domain (PAS domain)"/>
    <property type="match status" value="1"/>
</dbReference>
<dbReference type="eggNOG" id="COG2202">
    <property type="taxonomic scope" value="Bacteria"/>
</dbReference>
<feature type="transmembrane region" description="Helical" evidence="7">
    <location>
        <begin position="202"/>
        <end position="220"/>
    </location>
</feature>
<evidence type="ECO:0000313" key="10">
    <source>
        <dbReference type="EMBL" id="ACD93873.1"/>
    </source>
</evidence>
<dbReference type="Gene3D" id="3.30.450.20">
    <property type="entry name" value="PAS domain"/>
    <property type="match status" value="1"/>
</dbReference>
<dbReference type="EC" id="2.7.13.3" evidence="2"/>
<organism evidence="10 11">
    <name type="scientific">Trichlorobacter lovleyi (strain ATCC BAA-1151 / DSM 17278 / SZ)</name>
    <name type="common">Geobacter lovleyi</name>
    <dbReference type="NCBI Taxonomy" id="398767"/>
    <lineage>
        <taxon>Bacteria</taxon>
        <taxon>Pseudomonadati</taxon>
        <taxon>Thermodesulfobacteriota</taxon>
        <taxon>Desulfuromonadia</taxon>
        <taxon>Geobacterales</taxon>
        <taxon>Geobacteraceae</taxon>
        <taxon>Trichlorobacter</taxon>
    </lineage>
</organism>
<keyword evidence="5 10" id="KW-0418">Kinase</keyword>
<evidence type="ECO:0000259" key="8">
    <source>
        <dbReference type="PROSITE" id="PS50109"/>
    </source>
</evidence>
<keyword evidence="7" id="KW-0812">Transmembrane</keyword>
<dbReference type="AlphaFoldDB" id="B3EA45"/>
<evidence type="ECO:0000259" key="9">
    <source>
        <dbReference type="PROSITE" id="PS50113"/>
    </source>
</evidence>
<dbReference type="InterPro" id="IPR000700">
    <property type="entry name" value="PAS-assoc_C"/>
</dbReference>
<dbReference type="PANTHER" id="PTHR43304:SF1">
    <property type="entry name" value="PAC DOMAIN-CONTAINING PROTEIN"/>
    <property type="match status" value="1"/>
</dbReference>
<dbReference type="eggNOG" id="COG2205">
    <property type="taxonomic scope" value="Bacteria"/>
</dbReference>
<keyword evidence="3" id="KW-0597">Phosphoprotein</keyword>
<dbReference type="KEGG" id="glo:Glov_0136"/>
<keyword evidence="6" id="KW-0175">Coiled coil</keyword>
<dbReference type="PANTHER" id="PTHR43304">
    <property type="entry name" value="PHYTOCHROME-LIKE PROTEIN CPH1"/>
    <property type="match status" value="1"/>
</dbReference>
<feature type="transmembrane region" description="Helical" evidence="7">
    <location>
        <begin position="173"/>
        <end position="190"/>
    </location>
</feature>
<dbReference type="CDD" id="cd00082">
    <property type="entry name" value="HisKA"/>
    <property type="match status" value="1"/>
</dbReference>
<dbReference type="InterPro" id="IPR000014">
    <property type="entry name" value="PAS"/>
</dbReference>
<feature type="domain" description="Histidine kinase" evidence="8">
    <location>
        <begin position="404"/>
        <end position="620"/>
    </location>
</feature>
<dbReference type="SUPFAM" id="SSF47384">
    <property type="entry name" value="Homodimeric domain of signal transducing histidine kinase"/>
    <property type="match status" value="1"/>
</dbReference>
<feature type="transmembrane region" description="Helical" evidence="7">
    <location>
        <begin position="133"/>
        <end position="153"/>
    </location>
</feature>
<dbReference type="CDD" id="cd00130">
    <property type="entry name" value="PAS"/>
    <property type="match status" value="1"/>
</dbReference>
<dbReference type="Gene3D" id="3.30.565.10">
    <property type="entry name" value="Histidine kinase-like ATPase, C-terminal domain"/>
    <property type="match status" value="1"/>
</dbReference>
<dbReference type="InterPro" id="IPR035965">
    <property type="entry name" value="PAS-like_dom_sf"/>
</dbReference>
<dbReference type="STRING" id="398767.Glov_0136"/>
<feature type="transmembrane region" description="Helical" evidence="7">
    <location>
        <begin position="12"/>
        <end position="30"/>
    </location>
</feature>
<dbReference type="PROSITE" id="PS50113">
    <property type="entry name" value="PAC"/>
    <property type="match status" value="1"/>
</dbReference>
<evidence type="ECO:0000256" key="7">
    <source>
        <dbReference type="SAM" id="Phobius"/>
    </source>
</evidence>